<dbReference type="PANTHER" id="PTHR43649:SF33">
    <property type="entry name" value="POLYGALACTURONAN_RHAMNOGALACTURONAN-BINDING PROTEIN YTCQ"/>
    <property type="match status" value="1"/>
</dbReference>
<dbReference type="PROSITE" id="PS01037">
    <property type="entry name" value="SBP_BACTERIAL_1"/>
    <property type="match status" value="1"/>
</dbReference>
<evidence type="ECO:0000256" key="6">
    <source>
        <dbReference type="ARBA" id="ARBA00023139"/>
    </source>
</evidence>
<keyword evidence="5" id="KW-0472">Membrane</keyword>
<feature type="signal peptide" evidence="8">
    <location>
        <begin position="1"/>
        <end position="24"/>
    </location>
</feature>
<keyword evidence="6" id="KW-0564">Palmitate</keyword>
<evidence type="ECO:0000313" key="9">
    <source>
        <dbReference type="EMBL" id="QDH20889.1"/>
    </source>
</evidence>
<dbReference type="EMBL" id="CP041217">
    <property type="protein sequence ID" value="QDH20889.1"/>
    <property type="molecule type" value="Genomic_DNA"/>
</dbReference>
<evidence type="ECO:0000256" key="8">
    <source>
        <dbReference type="SAM" id="SignalP"/>
    </source>
</evidence>
<protein>
    <submittedName>
        <fullName evidence="9">Carbohydrate ABC transporter substrate-binding protein</fullName>
    </submittedName>
</protein>
<proteinExistence type="inferred from homology"/>
<dbReference type="RefSeq" id="WP_141447437.1">
    <property type="nucleotide sequence ID" value="NZ_CP041217.1"/>
</dbReference>
<organism evidence="9 10">
    <name type="scientific">Saccharibacillus brassicae</name>
    <dbReference type="NCBI Taxonomy" id="2583377"/>
    <lineage>
        <taxon>Bacteria</taxon>
        <taxon>Bacillati</taxon>
        <taxon>Bacillota</taxon>
        <taxon>Bacilli</taxon>
        <taxon>Bacillales</taxon>
        <taxon>Paenibacillaceae</taxon>
        <taxon>Saccharibacillus</taxon>
    </lineage>
</organism>
<evidence type="ECO:0000256" key="7">
    <source>
        <dbReference type="ARBA" id="ARBA00023288"/>
    </source>
</evidence>
<gene>
    <name evidence="9" type="ORF">FFV09_08525</name>
</gene>
<dbReference type="SUPFAM" id="SSF53850">
    <property type="entry name" value="Periplasmic binding protein-like II"/>
    <property type="match status" value="1"/>
</dbReference>
<feature type="chain" id="PRO_5021252615" evidence="8">
    <location>
        <begin position="25"/>
        <end position="423"/>
    </location>
</feature>
<dbReference type="GO" id="GO:0055085">
    <property type="term" value="P:transmembrane transport"/>
    <property type="evidence" value="ECO:0007669"/>
    <property type="project" value="InterPro"/>
</dbReference>
<dbReference type="Proteomes" id="UP000316968">
    <property type="component" value="Chromosome"/>
</dbReference>
<dbReference type="AlphaFoldDB" id="A0A4Y6UTA0"/>
<name>A0A4Y6UTA0_SACBS</name>
<comment type="similarity">
    <text evidence="1">Belongs to the bacterial solute-binding protein 1 family.</text>
</comment>
<dbReference type="KEGG" id="saca:FFV09_08525"/>
<keyword evidence="3" id="KW-1003">Cell membrane</keyword>
<evidence type="ECO:0000256" key="5">
    <source>
        <dbReference type="ARBA" id="ARBA00023136"/>
    </source>
</evidence>
<dbReference type="InterPro" id="IPR006061">
    <property type="entry name" value="SBP_1_CS"/>
</dbReference>
<dbReference type="Pfam" id="PF01547">
    <property type="entry name" value="SBP_bac_1"/>
    <property type="match status" value="1"/>
</dbReference>
<evidence type="ECO:0000313" key="10">
    <source>
        <dbReference type="Proteomes" id="UP000316968"/>
    </source>
</evidence>
<evidence type="ECO:0000256" key="3">
    <source>
        <dbReference type="ARBA" id="ARBA00022475"/>
    </source>
</evidence>
<evidence type="ECO:0000256" key="1">
    <source>
        <dbReference type="ARBA" id="ARBA00008520"/>
    </source>
</evidence>
<evidence type="ECO:0000256" key="4">
    <source>
        <dbReference type="ARBA" id="ARBA00022729"/>
    </source>
</evidence>
<dbReference type="OrthoDB" id="9763054at2"/>
<dbReference type="PROSITE" id="PS51257">
    <property type="entry name" value="PROKAR_LIPOPROTEIN"/>
    <property type="match status" value="1"/>
</dbReference>
<evidence type="ECO:0000256" key="2">
    <source>
        <dbReference type="ARBA" id="ARBA00022448"/>
    </source>
</evidence>
<sequence>MSIKKRMLLPALALALTTALSGCAQGGSTGEAGTKVINIYQGKVEISDQLQEMKQLYEESHPGVTLNIQSVGGGTDYAASLKSRFSAGAKPDIFTISGFQERDLWLEYLEDLSDQPWVANMDQVSKDPMSADGKLYGFPLNYEGYGFLYNKDIFKKAGVTEIPKTLSQLEKAAQKIEKAGYTPFVNAYAEWWVLGNHNVNVPFARQKDPEAFMQALDDGNADIVNNEVFDGWLDLLDLTLKYGGANPLTTDYNTQMSTFANGEAAMTQQGNWVQPTLDGINPDLNVGMMPMPISENAGENDKLFVGVPTYWVINKDSPVKEEAKELLDWMAGTPEGQQFLTEKFQFIPAFTNIEADPEDMGPLGTDLTTYIDEGKALNWYFQQLPIGTPQDYANLMQSYIAGRDTREQLQENLQASYDNLKVR</sequence>
<reference evidence="9 10" key="1">
    <citation type="submission" date="2019-06" db="EMBL/GenBank/DDBJ databases">
        <title>Saccharibacillus brassicae sp. nov., an endophytic bacterium isolated from Chinese cabbage seeds (Brassica pekinensis).</title>
        <authorList>
            <person name="Jiang L."/>
            <person name="Lee J."/>
            <person name="Kim S.W."/>
        </authorList>
    </citation>
    <scope>NUCLEOTIDE SEQUENCE [LARGE SCALE GENOMIC DNA]</scope>
    <source>
        <strain evidence="10">KCTC 43072 / ATSA2</strain>
    </source>
</reference>
<dbReference type="InterPro" id="IPR006059">
    <property type="entry name" value="SBP"/>
</dbReference>
<keyword evidence="2" id="KW-0813">Transport</keyword>
<dbReference type="Gene3D" id="3.40.190.10">
    <property type="entry name" value="Periplasmic binding protein-like II"/>
    <property type="match status" value="2"/>
</dbReference>
<dbReference type="InterPro" id="IPR050490">
    <property type="entry name" value="Bact_solute-bd_prot1"/>
</dbReference>
<accession>A0A4Y6UTA0</accession>
<keyword evidence="4 8" id="KW-0732">Signal</keyword>
<keyword evidence="10" id="KW-1185">Reference proteome</keyword>
<keyword evidence="7" id="KW-0449">Lipoprotein</keyword>
<dbReference type="PANTHER" id="PTHR43649">
    <property type="entry name" value="ARABINOSE-BINDING PROTEIN-RELATED"/>
    <property type="match status" value="1"/>
</dbReference>